<sequence>MIYEKVYYPFVATTLMFSATTFAKDVDQGTLTIRGEVVDTTCYFVNGDSTTDIVVEDVVTSAMNQLINNEIYTLKTGSTSHDLEIQCDGNTAPSIEVLASEFDANNFTLNKGTAENIGFAIFLDDGTLTRMRPGLKTPLKDNGSGQYFLNLSAQYARTSGNPVTKGSVESTVTIKISAD</sequence>
<evidence type="ECO:0000259" key="1">
    <source>
        <dbReference type="Pfam" id="PF00419"/>
    </source>
</evidence>
<dbReference type="PANTHER" id="PTHR33420:SF32">
    <property type="entry name" value="FIMBRIAL-LIKE PROTEIN"/>
    <property type="match status" value="1"/>
</dbReference>
<dbReference type="PANTHER" id="PTHR33420">
    <property type="entry name" value="FIMBRIAL SUBUNIT ELFA-RELATED"/>
    <property type="match status" value="1"/>
</dbReference>
<organism evidence="2 3">
    <name type="scientific">Escherichia coli</name>
    <dbReference type="NCBI Taxonomy" id="562"/>
    <lineage>
        <taxon>Bacteria</taxon>
        <taxon>Pseudomonadati</taxon>
        <taxon>Pseudomonadota</taxon>
        <taxon>Gammaproteobacteria</taxon>
        <taxon>Enterobacterales</taxon>
        <taxon>Enterobacteriaceae</taxon>
        <taxon>Escherichia</taxon>
    </lineage>
</organism>
<dbReference type="InterPro" id="IPR008966">
    <property type="entry name" value="Adhesion_dom_sf"/>
</dbReference>
<protein>
    <submittedName>
        <fullName evidence="2">Fimbrial protein</fullName>
    </submittedName>
</protein>
<dbReference type="SUPFAM" id="SSF49401">
    <property type="entry name" value="Bacterial adhesins"/>
    <property type="match status" value="1"/>
</dbReference>
<evidence type="ECO:0000313" key="2">
    <source>
        <dbReference type="EMBL" id="VFT71180.1"/>
    </source>
</evidence>
<reference evidence="2 3" key="1">
    <citation type="submission" date="2019-03" db="EMBL/GenBank/DDBJ databases">
        <authorList>
            <consortium name="Pathogen Informatics"/>
        </authorList>
    </citation>
    <scope>NUCLEOTIDE SEQUENCE [LARGE SCALE GENOMIC DNA]</scope>
    <source>
        <strain evidence="2 3">NCTC10974</strain>
    </source>
</reference>
<dbReference type="Gene3D" id="2.60.40.1090">
    <property type="entry name" value="Fimbrial-type adhesion domain"/>
    <property type="match status" value="1"/>
</dbReference>
<name>A0A485JM71_ECOLX</name>
<dbReference type="GO" id="GO:0043709">
    <property type="term" value="P:cell adhesion involved in single-species biofilm formation"/>
    <property type="evidence" value="ECO:0007669"/>
    <property type="project" value="TreeGrafter"/>
</dbReference>
<accession>A0A485JM71</accession>
<gene>
    <name evidence="2" type="ORF">NCTC10974_04792</name>
</gene>
<dbReference type="InterPro" id="IPR000259">
    <property type="entry name" value="Adhesion_dom_fimbrial"/>
</dbReference>
<dbReference type="InterPro" id="IPR050263">
    <property type="entry name" value="Bact_Fimbrial_Adh_Pro"/>
</dbReference>
<dbReference type="Pfam" id="PF00419">
    <property type="entry name" value="Fimbrial"/>
    <property type="match status" value="1"/>
</dbReference>
<feature type="domain" description="Fimbrial-type adhesion" evidence="1">
    <location>
        <begin position="33"/>
        <end position="177"/>
    </location>
</feature>
<dbReference type="GO" id="GO:0009289">
    <property type="term" value="C:pilus"/>
    <property type="evidence" value="ECO:0007669"/>
    <property type="project" value="InterPro"/>
</dbReference>
<dbReference type="InterPro" id="IPR036937">
    <property type="entry name" value="Adhesion_dom_fimbrial_sf"/>
</dbReference>
<dbReference type="Proteomes" id="UP000358010">
    <property type="component" value="Unassembled WGS sequence"/>
</dbReference>
<dbReference type="EMBL" id="CAADJZ010000001">
    <property type="protein sequence ID" value="VFT71180.1"/>
    <property type="molecule type" value="Genomic_DNA"/>
</dbReference>
<proteinExistence type="predicted"/>
<dbReference type="AlphaFoldDB" id="A0A485JM71"/>
<evidence type="ECO:0000313" key="3">
    <source>
        <dbReference type="Proteomes" id="UP000358010"/>
    </source>
</evidence>